<evidence type="ECO:0000256" key="2">
    <source>
        <dbReference type="SAM" id="MobiDB-lite"/>
    </source>
</evidence>
<dbReference type="SUPFAM" id="SSF47473">
    <property type="entry name" value="EF-hand"/>
    <property type="match status" value="1"/>
</dbReference>
<dbReference type="PROSITE" id="PS50031">
    <property type="entry name" value="EH"/>
    <property type="match status" value="2"/>
</dbReference>
<dbReference type="Gene3D" id="1.10.238.10">
    <property type="entry name" value="EF-hand"/>
    <property type="match status" value="1"/>
</dbReference>
<dbReference type="SUPFAM" id="SSF57997">
    <property type="entry name" value="Tropomyosin"/>
    <property type="match status" value="1"/>
</dbReference>
<dbReference type="PANTHER" id="PTHR11216:SF176">
    <property type="entry name" value="EPIDERMAL GROWTH FACTOR RECEPTOR PATHWAY SUBSTRATE CLONE 15, ISOFORM A"/>
    <property type="match status" value="1"/>
</dbReference>
<feature type="domain" description="EH" evidence="3">
    <location>
        <begin position="113"/>
        <end position="159"/>
    </location>
</feature>
<keyword evidence="1" id="KW-0175">Coiled coil</keyword>
<dbReference type="Gene3D" id="1.10.287.1490">
    <property type="match status" value="1"/>
</dbReference>
<feature type="domain" description="EH" evidence="3">
    <location>
        <begin position="1"/>
        <end position="37"/>
    </location>
</feature>
<feature type="region of interest" description="Disordered" evidence="2">
    <location>
        <begin position="576"/>
        <end position="712"/>
    </location>
</feature>
<feature type="coiled-coil region" evidence="1">
    <location>
        <begin position="255"/>
        <end position="429"/>
    </location>
</feature>
<feature type="compositionally biased region" description="Pro residues" evidence="2">
    <location>
        <begin position="640"/>
        <end position="671"/>
    </location>
</feature>
<dbReference type="PANTHER" id="PTHR11216">
    <property type="entry name" value="EH DOMAIN"/>
    <property type="match status" value="1"/>
</dbReference>
<protein>
    <recommendedName>
        <fullName evidence="3">EH domain-containing protein</fullName>
    </recommendedName>
</protein>
<sequence length="983" mass="108692">MELCNGSLAMHLVYKALEKYTIPNSLPPELMPPVKRKEPISVPTLPGAVKVLPNLVMPVESTKVWVIVELQLFEPSVPPLPVSTWVVTADEKSKYDTLFHQTDVDKDGFVSGTLCDIKQSGKLNGEQFALAMWLINQKLQGLDPPAALTSEMIPPSFRSKPPIDGVISLHVRRYRWDTLESGVDACRVVCSLNDIAFLITRALEPNLPYDQVPTVHLLLLTPVGMQAKHQACLVWSFIHKEIKENNNAPYSNPELDMITKDIEELAREKHILETDIAQKEADIKIKNGEIKSLQSELDTLAATLKQLENQKGEAQKRLNDLKNQKTAVEKELNDIQELLEEEQAKVDNLRRQADEQEHTLKSQEDELNSKKQELEGLKQEEAGLAQQQKDSRNQLDNLTKNLQDTQLQISQAKAKITQLQEQHRQMNDAVVMYDSAISSGDTSSVGDASLNITPEFRDPEYSRIVMVNGGSPIEHSKALPNSKDPFSSLNGPADSGGDAFGSGNLFKNVMFANYEILVPCFNQTLSRTQIIRQQIHLVQMMDLVQPSRPNLLAVLSNFVCRALTYLPPLPLNSRHNPQKDGFSADPFSSFGVPATTAKNDPFDPFGDGSNNRSSVKSPINLPGKDPFGCDPFESLHPASGGPPPRPESPSPALPPKKSKQPPPRPAPPRPLQQPTMRAAPLPPTPSPDPTVGRDPFSTPGAHNDLFATDPFGEEPAAAPVVAHNDPFASSSGSGAGSFADFSNFESKLTPLCEFYIVPTRSPLLLLKPLGKFQYESLSLLTDSFDSAVTIATLNYFCSLLPLLQFSKASTEISSKTVGIATKPSTQSGINKMTRSQTGTTTQSRYAGMEFTEDPFRDYRYEDPFNISDPFEEEEEKNTKRIQASNDKVDPFGFGVDSGFVSEVRNRSPKMNDKGLVDPFAFGLSPKVTAPADFIPPEAQQLAWAAAESLKLEEERRKRYEQEQADLEYALALSQTEKQGMKRI</sequence>
<name>A0A7R9E8Y6_9NEOP</name>
<dbReference type="InterPro" id="IPR011992">
    <property type="entry name" value="EF-hand-dom_pair"/>
</dbReference>
<accession>A0A7R9E8Y6</accession>
<dbReference type="GO" id="GO:0006897">
    <property type="term" value="P:endocytosis"/>
    <property type="evidence" value="ECO:0007669"/>
    <property type="project" value="TreeGrafter"/>
</dbReference>
<evidence type="ECO:0000256" key="1">
    <source>
        <dbReference type="SAM" id="Coils"/>
    </source>
</evidence>
<proteinExistence type="predicted"/>
<dbReference type="SMART" id="SM00027">
    <property type="entry name" value="EH"/>
    <property type="match status" value="1"/>
</dbReference>
<reference evidence="4" key="1">
    <citation type="submission" date="2020-11" db="EMBL/GenBank/DDBJ databases">
        <authorList>
            <person name="Tran Van P."/>
        </authorList>
    </citation>
    <scope>NUCLEOTIDE SEQUENCE</scope>
</reference>
<dbReference type="EMBL" id="OB793827">
    <property type="protein sequence ID" value="CAD7428704.1"/>
    <property type="molecule type" value="Genomic_DNA"/>
</dbReference>
<evidence type="ECO:0000313" key="4">
    <source>
        <dbReference type="EMBL" id="CAD7428704.1"/>
    </source>
</evidence>
<evidence type="ECO:0000259" key="3">
    <source>
        <dbReference type="PROSITE" id="PS50031"/>
    </source>
</evidence>
<dbReference type="GO" id="GO:0030132">
    <property type="term" value="C:clathrin coat of coated pit"/>
    <property type="evidence" value="ECO:0007669"/>
    <property type="project" value="TreeGrafter"/>
</dbReference>
<dbReference type="InterPro" id="IPR000261">
    <property type="entry name" value="EH_dom"/>
</dbReference>
<dbReference type="GO" id="GO:0016197">
    <property type="term" value="P:endosomal transport"/>
    <property type="evidence" value="ECO:0007669"/>
    <property type="project" value="TreeGrafter"/>
</dbReference>
<dbReference type="AlphaFoldDB" id="A0A7R9E8Y6"/>
<feature type="compositionally biased region" description="Polar residues" evidence="2">
    <location>
        <begin position="608"/>
        <end position="617"/>
    </location>
</feature>
<gene>
    <name evidence="4" type="ORF">TMSB3V08_LOCUS5498</name>
</gene>
<organism evidence="4">
    <name type="scientific">Timema monikensis</name>
    <dbReference type="NCBI Taxonomy" id="170555"/>
    <lineage>
        <taxon>Eukaryota</taxon>
        <taxon>Metazoa</taxon>
        <taxon>Ecdysozoa</taxon>
        <taxon>Arthropoda</taxon>
        <taxon>Hexapoda</taxon>
        <taxon>Insecta</taxon>
        <taxon>Pterygota</taxon>
        <taxon>Neoptera</taxon>
        <taxon>Polyneoptera</taxon>
        <taxon>Phasmatodea</taxon>
        <taxon>Timematodea</taxon>
        <taxon>Timematoidea</taxon>
        <taxon>Timematidae</taxon>
        <taxon>Timema</taxon>
    </lineage>
</organism>
<dbReference type="GO" id="GO:0045296">
    <property type="term" value="F:cadherin binding"/>
    <property type="evidence" value="ECO:0007669"/>
    <property type="project" value="TreeGrafter"/>
</dbReference>